<dbReference type="Proteomes" id="UP001432401">
    <property type="component" value="Unassembled WGS sequence"/>
</dbReference>
<evidence type="ECO:0000313" key="3">
    <source>
        <dbReference type="Proteomes" id="UP001432401"/>
    </source>
</evidence>
<accession>A0ABV2A229</accession>
<feature type="region of interest" description="Disordered" evidence="1">
    <location>
        <begin position="41"/>
        <end position="60"/>
    </location>
</feature>
<feature type="region of interest" description="Disordered" evidence="1">
    <location>
        <begin position="1"/>
        <end position="25"/>
    </location>
</feature>
<reference evidence="2 3" key="1">
    <citation type="submission" date="2024-06" db="EMBL/GenBank/DDBJ databases">
        <authorList>
            <person name="Bataeva Y.V."/>
            <person name="Grigorian L.N."/>
            <person name="Solomentsev V.I."/>
        </authorList>
    </citation>
    <scope>NUCLEOTIDE SEQUENCE [LARGE SCALE GENOMIC DNA]</scope>
    <source>
        <strain evidence="3">SCPM-O-B-12605 (RCAM04882)</strain>
    </source>
</reference>
<gene>
    <name evidence="2" type="ORF">ABUK86_26485</name>
</gene>
<organism evidence="2 3">
    <name type="scientific">Nocardiopsis tropica</name>
    <dbReference type="NCBI Taxonomy" id="109330"/>
    <lineage>
        <taxon>Bacteria</taxon>
        <taxon>Bacillati</taxon>
        <taxon>Actinomycetota</taxon>
        <taxon>Actinomycetes</taxon>
        <taxon>Streptosporangiales</taxon>
        <taxon>Nocardiopsidaceae</taxon>
        <taxon>Nocardiopsis</taxon>
    </lineage>
</organism>
<dbReference type="EMBL" id="JBEQNB010000017">
    <property type="protein sequence ID" value="MES0837354.1"/>
    <property type="molecule type" value="Genomic_DNA"/>
</dbReference>
<dbReference type="RefSeq" id="WP_267944743.1">
    <property type="nucleotide sequence ID" value="NZ_JBEQNA010000016.1"/>
</dbReference>
<sequence length="60" mass="6536">MPTNPAVRDAGHDERNSGTSYEQEACSYPWCRSTARTPPVEDRAAIGNGEPWSSEQARAA</sequence>
<protein>
    <submittedName>
        <fullName evidence="2">Uncharacterized protein</fullName>
    </submittedName>
</protein>
<evidence type="ECO:0000313" key="2">
    <source>
        <dbReference type="EMBL" id="MES0837354.1"/>
    </source>
</evidence>
<keyword evidence="3" id="KW-1185">Reference proteome</keyword>
<feature type="compositionally biased region" description="Polar residues" evidence="1">
    <location>
        <begin position="51"/>
        <end position="60"/>
    </location>
</feature>
<comment type="caution">
    <text evidence="2">The sequence shown here is derived from an EMBL/GenBank/DDBJ whole genome shotgun (WGS) entry which is preliminary data.</text>
</comment>
<evidence type="ECO:0000256" key="1">
    <source>
        <dbReference type="SAM" id="MobiDB-lite"/>
    </source>
</evidence>
<name>A0ABV2A229_9ACTN</name>
<proteinExistence type="predicted"/>